<protein>
    <recommendedName>
        <fullName evidence="2">TetR family transcriptional regulator</fullName>
    </recommendedName>
</protein>
<dbReference type="AlphaFoldDB" id="A0AAU7UDG0"/>
<proteinExistence type="predicted"/>
<dbReference type="EMBL" id="CP158299">
    <property type="protein sequence ID" value="XBV86817.1"/>
    <property type="molecule type" value="Genomic_DNA"/>
</dbReference>
<sequence>MDHWPLYELALRAVAEAISAAQQRGDTHEMLQAHHLRADFLTIVCGWSSDAQTYQDLIAHARAMTVQALVRS</sequence>
<accession>A0AAU7UDG0</accession>
<evidence type="ECO:0008006" key="2">
    <source>
        <dbReference type="Google" id="ProtNLM"/>
    </source>
</evidence>
<evidence type="ECO:0000313" key="1">
    <source>
        <dbReference type="EMBL" id="XBV86817.1"/>
    </source>
</evidence>
<reference evidence="1" key="1">
    <citation type="submission" date="2024-06" db="EMBL/GenBank/DDBJ databases">
        <title>Draft Genome Sequence of Deinococcus sonorensis Type Strain KR-87, a Biofilm Producing Representative of the Genus Deinococcus.</title>
        <authorList>
            <person name="Boren L.S."/>
            <person name="Grosso R.A."/>
            <person name="Hugenberg-Cox A.N."/>
            <person name="Hill J.T.E."/>
            <person name="Albert C.M."/>
            <person name="Tuohy J.M."/>
        </authorList>
    </citation>
    <scope>NUCLEOTIDE SEQUENCE</scope>
    <source>
        <strain evidence="1">KR-87</strain>
    </source>
</reference>
<dbReference type="RefSeq" id="WP_350244898.1">
    <property type="nucleotide sequence ID" value="NZ_CP158299.1"/>
</dbReference>
<gene>
    <name evidence="1" type="ORF">ABOD76_11040</name>
</gene>
<name>A0AAU7UDG0_9DEIO</name>
<dbReference type="KEGG" id="dsc:ABOD76_11040"/>
<organism evidence="1">
    <name type="scientific">Deinococcus sonorensis KR-87</name>
    <dbReference type="NCBI Taxonomy" id="694439"/>
    <lineage>
        <taxon>Bacteria</taxon>
        <taxon>Thermotogati</taxon>
        <taxon>Deinococcota</taxon>
        <taxon>Deinococci</taxon>
        <taxon>Deinococcales</taxon>
        <taxon>Deinococcaceae</taxon>
        <taxon>Deinococcus</taxon>
    </lineage>
</organism>